<evidence type="ECO:0000256" key="1">
    <source>
        <dbReference type="SAM" id="MobiDB-lite"/>
    </source>
</evidence>
<feature type="compositionally biased region" description="Polar residues" evidence="1">
    <location>
        <begin position="248"/>
        <end position="272"/>
    </location>
</feature>
<feature type="region of interest" description="Disordered" evidence="1">
    <location>
        <begin position="243"/>
        <end position="272"/>
    </location>
</feature>
<dbReference type="EMBL" id="JAERUA010000002">
    <property type="protein sequence ID" value="KAI1903833.1"/>
    <property type="molecule type" value="Genomic_DNA"/>
</dbReference>
<name>A0A8T3E3N6_9TELE</name>
<evidence type="ECO:0000313" key="3">
    <source>
        <dbReference type="EMBL" id="KAI1903833.1"/>
    </source>
</evidence>
<evidence type="ECO:0000259" key="2">
    <source>
        <dbReference type="Pfam" id="PF11881"/>
    </source>
</evidence>
<dbReference type="Pfam" id="PF11881">
    <property type="entry name" value="SPAR_C"/>
    <property type="match status" value="1"/>
</dbReference>
<sequence>MVTEQQVEVSSKNVFGQPRLRASLRDLRSPRRAHKSTVEDDLKKLIIMDSTETPHRDTSPPRRALQRTFSDESLSSSRRDSGPFDSPAPLTSDLLFANTMPPRRATAHHDLATNRKVPVCAPEVTPSEVRDRGPPLRNLDPGLMPLPDTDCGLEWSSLVNAARAYEVQRTVSLFSLSESRAGGPEINPAVTPVQTPRATPNLSSDEVAGDLPGRLHHLEVMLKQLNKDLEKEKQDKVALLAELHSRQEVTPPTGSTCRMTHQQKASPGPSSA</sequence>
<keyword evidence="4" id="KW-1185">Reference proteome</keyword>
<protein>
    <recommendedName>
        <fullName evidence="2">Signal-induced proliferation-associated 1-like protein C-terminal domain-containing protein</fullName>
    </recommendedName>
</protein>
<comment type="caution">
    <text evidence="3">The sequence shown here is derived from an EMBL/GenBank/DDBJ whole genome shotgun (WGS) entry which is preliminary data.</text>
</comment>
<organism evidence="3 4">
    <name type="scientific">Albula goreensis</name>
    <dbReference type="NCBI Taxonomy" id="1534307"/>
    <lineage>
        <taxon>Eukaryota</taxon>
        <taxon>Metazoa</taxon>
        <taxon>Chordata</taxon>
        <taxon>Craniata</taxon>
        <taxon>Vertebrata</taxon>
        <taxon>Euteleostomi</taxon>
        <taxon>Actinopterygii</taxon>
        <taxon>Neopterygii</taxon>
        <taxon>Teleostei</taxon>
        <taxon>Albuliformes</taxon>
        <taxon>Albulidae</taxon>
        <taxon>Albula</taxon>
    </lineage>
</organism>
<dbReference type="Proteomes" id="UP000829720">
    <property type="component" value="Unassembled WGS sequence"/>
</dbReference>
<dbReference type="OrthoDB" id="2499658at2759"/>
<dbReference type="InterPro" id="IPR021818">
    <property type="entry name" value="SIPA1L_C"/>
</dbReference>
<evidence type="ECO:0000313" key="4">
    <source>
        <dbReference type="Proteomes" id="UP000829720"/>
    </source>
</evidence>
<feature type="compositionally biased region" description="Basic and acidic residues" evidence="1">
    <location>
        <begin position="45"/>
        <end position="60"/>
    </location>
</feature>
<proteinExistence type="predicted"/>
<reference evidence="3" key="1">
    <citation type="submission" date="2021-01" db="EMBL/GenBank/DDBJ databases">
        <authorList>
            <person name="Zahm M."/>
            <person name="Roques C."/>
            <person name="Cabau C."/>
            <person name="Klopp C."/>
            <person name="Donnadieu C."/>
            <person name="Jouanno E."/>
            <person name="Lampietro C."/>
            <person name="Louis A."/>
            <person name="Herpin A."/>
            <person name="Echchiki A."/>
            <person name="Berthelot C."/>
            <person name="Parey E."/>
            <person name="Roest-Crollius H."/>
            <person name="Braasch I."/>
            <person name="Postlethwait J."/>
            <person name="Bobe J."/>
            <person name="Montfort J."/>
            <person name="Bouchez O."/>
            <person name="Begum T."/>
            <person name="Mejri S."/>
            <person name="Adams A."/>
            <person name="Chen W.-J."/>
            <person name="Guiguen Y."/>
        </authorList>
    </citation>
    <scope>NUCLEOTIDE SEQUENCE</scope>
    <source>
        <tissue evidence="3">Blood</tissue>
    </source>
</reference>
<dbReference type="AlphaFoldDB" id="A0A8T3E3N6"/>
<accession>A0A8T3E3N6</accession>
<gene>
    <name evidence="3" type="ORF">AGOR_G00031290</name>
</gene>
<feature type="domain" description="Signal-induced proliferation-associated 1-like protein C-terminal" evidence="2">
    <location>
        <begin position="6"/>
        <end position="223"/>
    </location>
</feature>
<feature type="region of interest" description="Disordered" evidence="1">
    <location>
        <begin position="45"/>
        <end position="94"/>
    </location>
</feature>